<gene>
    <name evidence="2" type="ORF">AVEN_90670_1</name>
</gene>
<proteinExistence type="predicted"/>
<protein>
    <submittedName>
        <fullName evidence="2">Uncharacterized protein</fullName>
    </submittedName>
</protein>
<evidence type="ECO:0000256" key="1">
    <source>
        <dbReference type="SAM" id="MobiDB-lite"/>
    </source>
</evidence>
<comment type="caution">
    <text evidence="2">The sequence shown here is derived from an EMBL/GenBank/DDBJ whole genome shotgun (WGS) entry which is preliminary data.</text>
</comment>
<reference evidence="2 3" key="1">
    <citation type="journal article" date="2019" name="Sci. Rep.">
        <title>Orb-weaving spider Araneus ventricosus genome elucidates the spidroin gene catalogue.</title>
        <authorList>
            <person name="Kono N."/>
            <person name="Nakamura H."/>
            <person name="Ohtoshi R."/>
            <person name="Moran D.A.P."/>
            <person name="Shinohara A."/>
            <person name="Yoshida Y."/>
            <person name="Fujiwara M."/>
            <person name="Mori M."/>
            <person name="Tomita M."/>
            <person name="Arakawa K."/>
        </authorList>
    </citation>
    <scope>NUCLEOTIDE SEQUENCE [LARGE SCALE GENOMIC DNA]</scope>
</reference>
<evidence type="ECO:0000313" key="3">
    <source>
        <dbReference type="Proteomes" id="UP000499080"/>
    </source>
</evidence>
<dbReference type="EMBL" id="BGPR01000783">
    <property type="protein sequence ID" value="GBM35349.1"/>
    <property type="molecule type" value="Genomic_DNA"/>
</dbReference>
<feature type="region of interest" description="Disordered" evidence="1">
    <location>
        <begin position="1"/>
        <end position="33"/>
    </location>
</feature>
<dbReference type="OrthoDB" id="6779804at2759"/>
<evidence type="ECO:0000313" key="2">
    <source>
        <dbReference type="EMBL" id="GBM35349.1"/>
    </source>
</evidence>
<keyword evidence="3" id="KW-1185">Reference proteome</keyword>
<accession>A0A4Y2F482</accession>
<organism evidence="2 3">
    <name type="scientific">Araneus ventricosus</name>
    <name type="common">Orbweaver spider</name>
    <name type="synonym">Epeira ventricosa</name>
    <dbReference type="NCBI Taxonomy" id="182803"/>
    <lineage>
        <taxon>Eukaryota</taxon>
        <taxon>Metazoa</taxon>
        <taxon>Ecdysozoa</taxon>
        <taxon>Arthropoda</taxon>
        <taxon>Chelicerata</taxon>
        <taxon>Arachnida</taxon>
        <taxon>Araneae</taxon>
        <taxon>Araneomorphae</taxon>
        <taxon>Entelegynae</taxon>
        <taxon>Araneoidea</taxon>
        <taxon>Araneidae</taxon>
        <taxon>Araneus</taxon>
    </lineage>
</organism>
<dbReference type="Proteomes" id="UP000499080">
    <property type="component" value="Unassembled WGS sequence"/>
</dbReference>
<feature type="compositionally biased region" description="Basic and acidic residues" evidence="1">
    <location>
        <begin position="1"/>
        <end position="18"/>
    </location>
</feature>
<name>A0A4Y2F482_ARAVE</name>
<dbReference type="AlphaFoldDB" id="A0A4Y2F482"/>
<sequence>MWKRARVDKLIKGRDGKVRPTRSLPPRRNTLGGKELTRPIQLVIPLENRNIYPLLTMPTPYEKETEHLRKLFVAGETDEDSDFDYEVNEPGNVLEEKFFGSGKFQRT</sequence>